<accession>A0A1G2KR45</accession>
<evidence type="ECO:0000259" key="12">
    <source>
        <dbReference type="SMART" id="SM00662"/>
    </source>
</evidence>
<evidence type="ECO:0000256" key="2">
    <source>
        <dbReference type="ARBA" id="ARBA00012418"/>
    </source>
</evidence>
<gene>
    <name evidence="11" type="primary">rpoA</name>
    <name evidence="13" type="ORF">A3C07_02320</name>
</gene>
<dbReference type="NCBIfam" id="NF003519">
    <property type="entry name" value="PRK05182.2-5"/>
    <property type="match status" value="1"/>
</dbReference>
<name>A0A1G2KR45_9BACT</name>
<dbReference type="GO" id="GO:0003677">
    <property type="term" value="F:DNA binding"/>
    <property type="evidence" value="ECO:0007669"/>
    <property type="project" value="UniProtKB-UniRule"/>
</dbReference>
<feature type="region of interest" description="Alpha N-terminal domain (alpha-NTD)" evidence="11">
    <location>
        <begin position="1"/>
        <end position="229"/>
    </location>
</feature>
<dbReference type="InterPro" id="IPR011773">
    <property type="entry name" value="DNA-dir_RpoA"/>
</dbReference>
<comment type="subunit">
    <text evidence="11">Homodimer. The RNAP catalytic core consists of 2 alpha, 1 beta, 1 beta' and 1 omega subunit. When a sigma factor is associated with the core the holoenzyme is formed, which can initiate transcription.</text>
</comment>
<comment type="similarity">
    <text evidence="1 11">Belongs to the RNA polymerase alpha chain family.</text>
</comment>
<dbReference type="InterPro" id="IPR036603">
    <property type="entry name" value="RBP11-like"/>
</dbReference>
<organism evidence="13 14">
    <name type="scientific">Candidatus Sungbacteria bacterium RIFCSPHIGHO2_02_FULL_47_11</name>
    <dbReference type="NCBI Taxonomy" id="1802270"/>
    <lineage>
        <taxon>Bacteria</taxon>
        <taxon>Candidatus Sungiibacteriota</taxon>
    </lineage>
</organism>
<evidence type="ECO:0000256" key="9">
    <source>
        <dbReference type="ARBA" id="ARBA00033070"/>
    </source>
</evidence>
<comment type="caution">
    <text evidence="13">The sequence shown here is derived from an EMBL/GenBank/DDBJ whole genome shotgun (WGS) entry which is preliminary data.</text>
</comment>
<dbReference type="SMART" id="SM00662">
    <property type="entry name" value="RPOLD"/>
    <property type="match status" value="1"/>
</dbReference>
<dbReference type="Gene3D" id="3.30.1360.10">
    <property type="entry name" value="RNA polymerase, RBP11-like subunit"/>
    <property type="match status" value="1"/>
</dbReference>
<comment type="domain">
    <text evidence="11">The N-terminal domain is essential for RNAP assembly and basal transcription, whereas the C-terminal domain is involved in interaction with transcriptional regulators and with upstream promoter elements.</text>
</comment>
<keyword evidence="7 11" id="KW-0804">Transcription</keyword>
<dbReference type="NCBIfam" id="TIGR02027">
    <property type="entry name" value="rpoA"/>
    <property type="match status" value="1"/>
</dbReference>
<dbReference type="Pfam" id="PF03118">
    <property type="entry name" value="RNA_pol_A_CTD"/>
    <property type="match status" value="1"/>
</dbReference>
<reference evidence="13 14" key="1">
    <citation type="journal article" date="2016" name="Nat. Commun.">
        <title>Thousands of microbial genomes shed light on interconnected biogeochemical processes in an aquifer system.</title>
        <authorList>
            <person name="Anantharaman K."/>
            <person name="Brown C.T."/>
            <person name="Hug L.A."/>
            <person name="Sharon I."/>
            <person name="Castelle C.J."/>
            <person name="Probst A.J."/>
            <person name="Thomas B.C."/>
            <person name="Singh A."/>
            <person name="Wilkins M.J."/>
            <person name="Karaoz U."/>
            <person name="Brodie E.L."/>
            <person name="Williams K.H."/>
            <person name="Hubbard S.S."/>
            <person name="Banfield J.F."/>
        </authorList>
    </citation>
    <scope>NUCLEOTIDE SEQUENCE [LARGE SCALE GENOMIC DNA]</scope>
</reference>
<comment type="catalytic activity">
    <reaction evidence="10 11">
        <text>RNA(n) + a ribonucleoside 5'-triphosphate = RNA(n+1) + diphosphate</text>
        <dbReference type="Rhea" id="RHEA:21248"/>
        <dbReference type="Rhea" id="RHEA-COMP:14527"/>
        <dbReference type="Rhea" id="RHEA-COMP:17342"/>
        <dbReference type="ChEBI" id="CHEBI:33019"/>
        <dbReference type="ChEBI" id="CHEBI:61557"/>
        <dbReference type="ChEBI" id="CHEBI:140395"/>
        <dbReference type="EC" id="2.7.7.6"/>
    </reaction>
</comment>
<evidence type="ECO:0000256" key="8">
    <source>
        <dbReference type="ARBA" id="ARBA00032524"/>
    </source>
</evidence>
<evidence type="ECO:0000256" key="10">
    <source>
        <dbReference type="ARBA" id="ARBA00048552"/>
    </source>
</evidence>
<evidence type="ECO:0000256" key="4">
    <source>
        <dbReference type="ARBA" id="ARBA00022478"/>
    </source>
</evidence>
<dbReference type="FunFam" id="2.170.120.12:FF:000001">
    <property type="entry name" value="DNA-directed RNA polymerase subunit alpha"/>
    <property type="match status" value="1"/>
</dbReference>
<dbReference type="GO" id="GO:0006351">
    <property type="term" value="P:DNA-templated transcription"/>
    <property type="evidence" value="ECO:0007669"/>
    <property type="project" value="UniProtKB-UniRule"/>
</dbReference>
<evidence type="ECO:0000256" key="3">
    <source>
        <dbReference type="ARBA" id="ARBA00015972"/>
    </source>
</evidence>
<dbReference type="SUPFAM" id="SSF47789">
    <property type="entry name" value="C-terminal domain of RNA polymerase alpha subunit"/>
    <property type="match status" value="1"/>
</dbReference>
<dbReference type="GO" id="GO:0005737">
    <property type="term" value="C:cytoplasm"/>
    <property type="evidence" value="ECO:0007669"/>
    <property type="project" value="UniProtKB-ARBA"/>
</dbReference>
<dbReference type="InterPro" id="IPR036643">
    <property type="entry name" value="RNApol_insert_sf"/>
</dbReference>
<dbReference type="EC" id="2.7.7.6" evidence="2 11"/>
<keyword evidence="5 11" id="KW-0808">Transferase</keyword>
<evidence type="ECO:0000256" key="7">
    <source>
        <dbReference type="ARBA" id="ARBA00023163"/>
    </source>
</evidence>
<feature type="domain" description="DNA-directed RNA polymerase RpoA/D/Rpb3-type" evidence="12">
    <location>
        <begin position="17"/>
        <end position="225"/>
    </location>
</feature>
<dbReference type="Gene3D" id="1.10.150.20">
    <property type="entry name" value="5' to 3' exonuclease, C-terminal subdomain"/>
    <property type="match status" value="1"/>
</dbReference>
<dbReference type="Proteomes" id="UP000179023">
    <property type="component" value="Unassembled WGS sequence"/>
</dbReference>
<dbReference type="GO" id="GO:0003899">
    <property type="term" value="F:DNA-directed RNA polymerase activity"/>
    <property type="evidence" value="ECO:0007669"/>
    <property type="project" value="UniProtKB-UniRule"/>
</dbReference>
<dbReference type="GO" id="GO:0046983">
    <property type="term" value="F:protein dimerization activity"/>
    <property type="evidence" value="ECO:0007669"/>
    <property type="project" value="InterPro"/>
</dbReference>
<proteinExistence type="inferred from homology"/>
<dbReference type="InterPro" id="IPR011260">
    <property type="entry name" value="RNAP_asu_C"/>
</dbReference>
<evidence type="ECO:0000256" key="5">
    <source>
        <dbReference type="ARBA" id="ARBA00022679"/>
    </source>
</evidence>
<dbReference type="GO" id="GO:0000428">
    <property type="term" value="C:DNA-directed RNA polymerase complex"/>
    <property type="evidence" value="ECO:0007669"/>
    <property type="project" value="UniProtKB-KW"/>
</dbReference>
<evidence type="ECO:0000256" key="1">
    <source>
        <dbReference type="ARBA" id="ARBA00007123"/>
    </source>
</evidence>
<dbReference type="CDD" id="cd06928">
    <property type="entry name" value="RNAP_alpha_NTD"/>
    <property type="match status" value="1"/>
</dbReference>
<feature type="region of interest" description="Alpha C-terminal domain (alpha-CTD)" evidence="11">
    <location>
        <begin position="253"/>
        <end position="320"/>
    </location>
</feature>
<dbReference type="InterPro" id="IPR011262">
    <property type="entry name" value="DNA-dir_RNA_pol_insert"/>
</dbReference>
<dbReference type="InterPro" id="IPR011263">
    <property type="entry name" value="DNA-dir_RNA_pol_RpoA/D/Rpb3"/>
</dbReference>
<dbReference type="SUPFAM" id="SSF55257">
    <property type="entry name" value="RBP11-like subunits of RNA polymerase"/>
    <property type="match status" value="1"/>
</dbReference>
<dbReference type="STRING" id="1802270.A3C07_02320"/>
<evidence type="ECO:0000256" key="6">
    <source>
        <dbReference type="ARBA" id="ARBA00022695"/>
    </source>
</evidence>
<dbReference type="Pfam" id="PF01193">
    <property type="entry name" value="RNA_pol_L"/>
    <property type="match status" value="1"/>
</dbReference>
<dbReference type="EMBL" id="MHQI01000004">
    <property type="protein sequence ID" value="OHA00879.1"/>
    <property type="molecule type" value="Genomic_DNA"/>
</dbReference>
<keyword evidence="4 11" id="KW-0240">DNA-directed RNA polymerase</keyword>
<evidence type="ECO:0000313" key="13">
    <source>
        <dbReference type="EMBL" id="OHA00879.1"/>
    </source>
</evidence>
<dbReference type="HAMAP" id="MF_00059">
    <property type="entry name" value="RNApol_bact_RpoA"/>
    <property type="match status" value="1"/>
</dbReference>
<dbReference type="Pfam" id="PF01000">
    <property type="entry name" value="RNA_pol_A_bac"/>
    <property type="match status" value="1"/>
</dbReference>
<keyword evidence="6 11" id="KW-0548">Nucleotidyltransferase</keyword>
<sequence length="320" mass="35084">MIPLPSKPKIVEEQGSRAVFEIEGLYPGYGQTVGTSLRRVLLSSLKGAAITSVKIEGVGHEFSTIEDVMEDVVEITLNLKQLRFKLHEEGPFTITLSARGECKFTGKDFQTPSQVELITKDAHIATLTSKKARLNIEAVVESGLGYTSVEVRTKDKVEVGIIALDAAFSPVRHVNYEVENMRIGDRTDYNRVRLNIETDGSLTPREALAQAVRILVDQFKVLGEGFVESDEVAPATDIAEEGREKVVQKSSAENDAFKVKLDELKFSARTLNALREAGVKTVGGLARKRGSTLREIEGIGEKGIQEIKKALGNFGITLKQ</sequence>
<protein>
    <recommendedName>
        <fullName evidence="3 11">DNA-directed RNA polymerase subunit alpha</fullName>
        <shortName evidence="11">RNAP subunit alpha</shortName>
        <ecNumber evidence="2 11">2.7.7.6</ecNumber>
    </recommendedName>
    <alternativeName>
        <fullName evidence="9 11">RNA polymerase subunit alpha</fullName>
    </alternativeName>
    <alternativeName>
        <fullName evidence="8 11">Transcriptase subunit alpha</fullName>
    </alternativeName>
</protein>
<dbReference type="Gene3D" id="2.170.120.12">
    <property type="entry name" value="DNA-directed RNA polymerase, insert domain"/>
    <property type="match status" value="1"/>
</dbReference>
<dbReference type="SUPFAM" id="SSF56553">
    <property type="entry name" value="Insert subdomain of RNA polymerase alpha subunit"/>
    <property type="match status" value="1"/>
</dbReference>
<comment type="function">
    <text evidence="11">DNA-dependent RNA polymerase catalyzes the transcription of DNA into RNA using the four ribonucleoside triphosphates as substrates.</text>
</comment>
<evidence type="ECO:0000313" key="14">
    <source>
        <dbReference type="Proteomes" id="UP000179023"/>
    </source>
</evidence>
<dbReference type="AlphaFoldDB" id="A0A1G2KR45"/>
<evidence type="ECO:0000256" key="11">
    <source>
        <dbReference type="HAMAP-Rule" id="MF_00059"/>
    </source>
</evidence>